<comment type="caution">
    <text evidence="1">The sequence shown here is derived from an EMBL/GenBank/DDBJ whole genome shotgun (WGS) entry which is preliminary data.</text>
</comment>
<name>A0A7J9FT26_9ROSI</name>
<reference evidence="1 2" key="1">
    <citation type="journal article" date="2019" name="Genome Biol. Evol.">
        <title>Insights into the evolution of the New World diploid cottons (Gossypium, subgenus Houzingenia) based on genome sequencing.</title>
        <authorList>
            <person name="Grover C.E."/>
            <person name="Arick M.A. 2nd"/>
            <person name="Thrash A."/>
            <person name="Conover J.L."/>
            <person name="Sanders W.S."/>
            <person name="Peterson D.G."/>
            <person name="Frelichowski J.E."/>
            <person name="Scheffler J.A."/>
            <person name="Scheffler B.E."/>
            <person name="Wendel J.F."/>
        </authorList>
    </citation>
    <scope>NUCLEOTIDE SEQUENCE [LARGE SCALE GENOMIC DNA]</scope>
    <source>
        <strain evidence="1">8</strain>
        <tissue evidence="1">Leaf</tissue>
    </source>
</reference>
<organism evidence="1 2">
    <name type="scientific">Gossypium trilobum</name>
    <dbReference type="NCBI Taxonomy" id="34281"/>
    <lineage>
        <taxon>Eukaryota</taxon>
        <taxon>Viridiplantae</taxon>
        <taxon>Streptophyta</taxon>
        <taxon>Embryophyta</taxon>
        <taxon>Tracheophyta</taxon>
        <taxon>Spermatophyta</taxon>
        <taxon>Magnoliopsida</taxon>
        <taxon>eudicotyledons</taxon>
        <taxon>Gunneridae</taxon>
        <taxon>Pentapetalae</taxon>
        <taxon>rosids</taxon>
        <taxon>malvids</taxon>
        <taxon>Malvales</taxon>
        <taxon>Malvaceae</taxon>
        <taxon>Malvoideae</taxon>
        <taxon>Gossypium</taxon>
    </lineage>
</organism>
<dbReference type="Proteomes" id="UP000593568">
    <property type="component" value="Unassembled WGS sequence"/>
</dbReference>
<gene>
    <name evidence="1" type="ORF">Gotri_025765</name>
</gene>
<protein>
    <submittedName>
        <fullName evidence="1">Uncharacterized protein</fullName>
    </submittedName>
</protein>
<proteinExistence type="predicted"/>
<dbReference type="AlphaFoldDB" id="A0A7J9FT26"/>
<dbReference type="EMBL" id="JABEZW010227818">
    <property type="protein sequence ID" value="MBA0788459.1"/>
    <property type="molecule type" value="Genomic_DNA"/>
</dbReference>
<evidence type="ECO:0000313" key="2">
    <source>
        <dbReference type="Proteomes" id="UP000593568"/>
    </source>
</evidence>
<sequence length="70" mass="8204">MKENCRMKHARGLKTLCQHLRVFSCLKIILHWKTRLLGYGSITRRSQSTSVISMFIEEMSAKHVEQIQTI</sequence>
<evidence type="ECO:0000313" key="1">
    <source>
        <dbReference type="EMBL" id="MBA0788459.1"/>
    </source>
</evidence>
<keyword evidence="2" id="KW-1185">Reference proteome</keyword>
<accession>A0A7J9FT26</accession>